<dbReference type="AlphaFoldDB" id="I5C9L4"/>
<organism evidence="4 5">
    <name type="scientific">Nitritalea halalkaliphila LW7</name>
    <dbReference type="NCBI Taxonomy" id="1189621"/>
    <lineage>
        <taxon>Bacteria</taxon>
        <taxon>Pseudomonadati</taxon>
        <taxon>Bacteroidota</taxon>
        <taxon>Cytophagia</taxon>
        <taxon>Cytophagales</taxon>
        <taxon>Cyclobacteriaceae</taxon>
        <taxon>Nitritalea</taxon>
    </lineage>
</organism>
<dbReference type="Pfam" id="PF25954">
    <property type="entry name" value="Beta-barrel_RND_2"/>
    <property type="match status" value="1"/>
</dbReference>
<sequence length="195" mass="20470">MNPQTRTAAARVVLANPGGRLKPEMFVRAVASASGIEGLVVPRAAVLWSGPRSVVFVQEGGVSSPSYRMREVKLGKRLGDSYEILSGIEEGDRVVKQGTFAVDAAAQLTGKYSLMLRPENTAVEVDAGFASAFDQVVASYMALKDALVATDAAAAAQKVPAYVSGWRPSMAPVWKSRQQAGGSGSRIFSSDSCGS</sequence>
<dbReference type="Proteomes" id="UP000005551">
    <property type="component" value="Unassembled WGS sequence"/>
</dbReference>
<proteinExistence type="predicted"/>
<dbReference type="Gene3D" id="2.40.30.170">
    <property type="match status" value="1"/>
</dbReference>
<feature type="domain" description="CzcB-like C-terminal circularly permuted SH3-like" evidence="3">
    <location>
        <begin position="40"/>
        <end position="102"/>
    </location>
</feature>
<name>I5C9L4_9BACT</name>
<dbReference type="GO" id="GO:0060003">
    <property type="term" value="P:copper ion export"/>
    <property type="evidence" value="ECO:0007669"/>
    <property type="project" value="TreeGrafter"/>
</dbReference>
<dbReference type="GO" id="GO:0015679">
    <property type="term" value="P:plasma membrane copper ion transport"/>
    <property type="evidence" value="ECO:0007669"/>
    <property type="project" value="TreeGrafter"/>
</dbReference>
<accession>I5C9L4</accession>
<comment type="caution">
    <text evidence="4">The sequence shown here is derived from an EMBL/GenBank/DDBJ whole genome shotgun (WGS) entry which is preliminary data.</text>
</comment>
<keyword evidence="1" id="KW-0813">Transport</keyword>
<evidence type="ECO:0000256" key="1">
    <source>
        <dbReference type="ARBA" id="ARBA00022448"/>
    </source>
</evidence>
<dbReference type="InterPro" id="IPR058792">
    <property type="entry name" value="Beta-barrel_RND_2"/>
</dbReference>
<dbReference type="RefSeq" id="WP_009053518.1">
    <property type="nucleotide sequence ID" value="NZ_AJYA01000005.1"/>
</dbReference>
<keyword evidence="5" id="KW-1185">Reference proteome</keyword>
<evidence type="ECO:0000313" key="5">
    <source>
        <dbReference type="Proteomes" id="UP000005551"/>
    </source>
</evidence>
<dbReference type="PANTHER" id="PTHR30097">
    <property type="entry name" value="CATION EFFLUX SYSTEM PROTEIN CUSB"/>
    <property type="match status" value="1"/>
</dbReference>
<dbReference type="EMBL" id="AJYA01000005">
    <property type="protein sequence ID" value="EIM78516.1"/>
    <property type="molecule type" value="Genomic_DNA"/>
</dbReference>
<dbReference type="STRING" id="1189621.A3SI_03263"/>
<evidence type="ECO:0000259" key="3">
    <source>
        <dbReference type="Pfam" id="PF25975"/>
    </source>
</evidence>
<dbReference type="GO" id="GO:0030313">
    <property type="term" value="C:cell envelope"/>
    <property type="evidence" value="ECO:0007669"/>
    <property type="project" value="TreeGrafter"/>
</dbReference>
<dbReference type="InterPro" id="IPR051909">
    <property type="entry name" value="MFP_Cation_Efflux"/>
</dbReference>
<feature type="domain" description="CusB-like beta-barrel" evidence="2">
    <location>
        <begin position="1"/>
        <end position="32"/>
    </location>
</feature>
<dbReference type="Gene3D" id="2.40.420.20">
    <property type="match status" value="1"/>
</dbReference>
<evidence type="ECO:0000259" key="2">
    <source>
        <dbReference type="Pfam" id="PF25954"/>
    </source>
</evidence>
<dbReference type="Pfam" id="PF25975">
    <property type="entry name" value="CzcB_C"/>
    <property type="match status" value="1"/>
</dbReference>
<gene>
    <name evidence="4" type="ORF">A3SI_03263</name>
</gene>
<evidence type="ECO:0000313" key="4">
    <source>
        <dbReference type="EMBL" id="EIM78516.1"/>
    </source>
</evidence>
<protein>
    <submittedName>
        <fullName evidence="4">HlyD family secretion protein</fullName>
    </submittedName>
</protein>
<dbReference type="PANTHER" id="PTHR30097:SF4">
    <property type="entry name" value="SLR6042 PROTEIN"/>
    <property type="match status" value="1"/>
</dbReference>
<reference evidence="4 5" key="1">
    <citation type="submission" date="2012-05" db="EMBL/GenBank/DDBJ databases">
        <title>Genome sequence of Nitritalea halalkaliphila LW7.</title>
        <authorList>
            <person name="Jangir P.K."/>
            <person name="Singh A."/>
            <person name="Shivaji S."/>
            <person name="Sharma R."/>
        </authorList>
    </citation>
    <scope>NUCLEOTIDE SEQUENCE [LARGE SCALE GENOMIC DNA]</scope>
    <source>
        <strain evidence="4 5">LW7</strain>
    </source>
</reference>
<dbReference type="InterPro" id="IPR058649">
    <property type="entry name" value="CzcB_C"/>
</dbReference>